<dbReference type="OrthoDB" id="190426at2"/>
<gene>
    <name evidence="1" type="ORF">E0L93_06655</name>
</gene>
<sequence length="262" mass="29862">MIVRDAGDGYQIVFQTDHATLSGQLAERWGNERFARPEPFEPMKIAAFRHDDGWSVWERAPRLDDEGRPQNFLDRDVAVHLHLYRAAIAAVSEEDRYAGLLVSMHGAGLYKGRYAGEESPPLTGAASAQDLVDEFVREQEAHRGRLVEEMGLDETRLWTNYRLLQVYDRLSLYFCMNDLEGGEPASLEDVPVDYSAGRVDLKLAPAAPWRVRAQPFPFGESPSRFTLLRRLVLKRDWPDHESFRRDLFSAEPEVVEITVESG</sequence>
<dbReference type="InterPro" id="IPR024992">
    <property type="entry name" value="DUF3891"/>
</dbReference>
<dbReference type="EMBL" id="SKBU01000013">
    <property type="protein sequence ID" value="TCJ18093.1"/>
    <property type="molecule type" value="Genomic_DNA"/>
</dbReference>
<evidence type="ECO:0000313" key="1">
    <source>
        <dbReference type="EMBL" id="TCJ18093.1"/>
    </source>
</evidence>
<accession>A0A4R1BL34</accession>
<name>A0A4R1BL34_9ACTN</name>
<dbReference type="AlphaFoldDB" id="A0A4R1BL34"/>
<dbReference type="Proteomes" id="UP000295244">
    <property type="component" value="Unassembled WGS sequence"/>
</dbReference>
<keyword evidence="2" id="KW-1185">Reference proteome</keyword>
<proteinExistence type="predicted"/>
<protein>
    <submittedName>
        <fullName evidence="1">DUF3891 family protein</fullName>
    </submittedName>
</protein>
<comment type="caution">
    <text evidence="1">The sequence shown here is derived from an EMBL/GenBank/DDBJ whole genome shotgun (WGS) entry which is preliminary data.</text>
</comment>
<dbReference type="RefSeq" id="WP_132690217.1">
    <property type="nucleotide sequence ID" value="NZ_SKBU01000013.1"/>
</dbReference>
<dbReference type="Pfam" id="PF13030">
    <property type="entry name" value="DUF3891"/>
    <property type="match status" value="1"/>
</dbReference>
<evidence type="ECO:0000313" key="2">
    <source>
        <dbReference type="Proteomes" id="UP000295244"/>
    </source>
</evidence>
<organism evidence="1 2">
    <name type="scientific">Rubrobacter taiwanensis</name>
    <dbReference type="NCBI Taxonomy" id="185139"/>
    <lineage>
        <taxon>Bacteria</taxon>
        <taxon>Bacillati</taxon>
        <taxon>Actinomycetota</taxon>
        <taxon>Rubrobacteria</taxon>
        <taxon>Rubrobacterales</taxon>
        <taxon>Rubrobacteraceae</taxon>
        <taxon>Rubrobacter</taxon>
    </lineage>
</organism>
<reference evidence="1 2" key="1">
    <citation type="submission" date="2019-03" db="EMBL/GenBank/DDBJ databases">
        <title>Whole genome sequence of a novel Rubrobacter taiwanensis strain, isolated from Yellowstone National Park.</title>
        <authorList>
            <person name="Freed S."/>
            <person name="Ramaley R.F."/>
            <person name="Kyndt J.A."/>
        </authorList>
    </citation>
    <scope>NUCLEOTIDE SEQUENCE [LARGE SCALE GENOMIC DNA]</scope>
    <source>
        <strain evidence="1 2">Yellowstone</strain>
    </source>
</reference>